<organism evidence="3 4">
    <name type="scientific">Tetranychus urticae</name>
    <name type="common">Two-spotted spider mite</name>
    <dbReference type="NCBI Taxonomy" id="32264"/>
    <lineage>
        <taxon>Eukaryota</taxon>
        <taxon>Metazoa</taxon>
        <taxon>Ecdysozoa</taxon>
        <taxon>Arthropoda</taxon>
        <taxon>Chelicerata</taxon>
        <taxon>Arachnida</taxon>
        <taxon>Acari</taxon>
        <taxon>Acariformes</taxon>
        <taxon>Trombidiformes</taxon>
        <taxon>Prostigmata</taxon>
        <taxon>Eleutherengona</taxon>
        <taxon>Raphignathae</taxon>
        <taxon>Tetranychoidea</taxon>
        <taxon>Tetranychidae</taxon>
        <taxon>Tetranychus</taxon>
    </lineage>
</organism>
<accession>T1KNK0</accession>
<comment type="similarity">
    <text evidence="1">Belongs to the SNF7 family.</text>
</comment>
<feature type="compositionally biased region" description="Basic and acidic residues" evidence="2">
    <location>
        <begin position="213"/>
        <end position="223"/>
    </location>
</feature>
<feature type="region of interest" description="Disordered" evidence="2">
    <location>
        <begin position="179"/>
        <end position="223"/>
    </location>
</feature>
<name>T1KNK0_TETUR</name>
<evidence type="ECO:0008006" key="5">
    <source>
        <dbReference type="Google" id="ProtNLM"/>
    </source>
</evidence>
<evidence type="ECO:0000313" key="3">
    <source>
        <dbReference type="EnsemblMetazoa" id="tetur16g01250.1"/>
    </source>
</evidence>
<reference evidence="4" key="1">
    <citation type="submission" date="2011-08" db="EMBL/GenBank/DDBJ databases">
        <authorList>
            <person name="Rombauts S."/>
        </authorList>
    </citation>
    <scope>NUCLEOTIDE SEQUENCE</scope>
    <source>
        <strain evidence="4">London</strain>
    </source>
</reference>
<evidence type="ECO:0000313" key="4">
    <source>
        <dbReference type="Proteomes" id="UP000015104"/>
    </source>
</evidence>
<evidence type="ECO:0000256" key="2">
    <source>
        <dbReference type="SAM" id="MobiDB-lite"/>
    </source>
</evidence>
<dbReference type="STRING" id="32264.T1KNK0"/>
<protein>
    <recommendedName>
        <fullName evidence="5">Charged multivesicular body protein 3</fullName>
    </recommendedName>
</protein>
<dbReference type="PANTHER" id="PTHR10476">
    <property type="entry name" value="CHARGED MULTIVESICULAR BODY PROTEIN"/>
    <property type="match status" value="1"/>
</dbReference>
<dbReference type="EnsemblMetazoa" id="tetur16g01250.1">
    <property type="protein sequence ID" value="tetur16g01250.1"/>
    <property type="gene ID" value="tetur16g01250"/>
</dbReference>
<reference evidence="3" key="2">
    <citation type="submission" date="2015-06" db="UniProtKB">
        <authorList>
            <consortium name="EnsemblMetazoa"/>
        </authorList>
    </citation>
    <scope>IDENTIFICATION</scope>
</reference>
<keyword evidence="4" id="KW-1185">Reference proteome</keyword>
<evidence type="ECO:0000256" key="1">
    <source>
        <dbReference type="ARBA" id="ARBA00006190"/>
    </source>
</evidence>
<dbReference type="AlphaFoldDB" id="T1KNK0"/>
<dbReference type="Pfam" id="PF03357">
    <property type="entry name" value="Snf7"/>
    <property type="match status" value="1"/>
</dbReference>
<dbReference type="GO" id="GO:0007034">
    <property type="term" value="P:vacuolar transport"/>
    <property type="evidence" value="ECO:0007669"/>
    <property type="project" value="InterPro"/>
</dbReference>
<feature type="compositionally biased region" description="Acidic residues" evidence="2">
    <location>
        <begin position="202"/>
        <end position="212"/>
    </location>
</feature>
<gene>
    <name evidence="3" type="primary">107365953</name>
</gene>
<dbReference type="eggNOG" id="KOG3229">
    <property type="taxonomic scope" value="Eukaryota"/>
</dbReference>
<dbReference type="InterPro" id="IPR005024">
    <property type="entry name" value="Snf7_fam"/>
</dbReference>
<dbReference type="Gene3D" id="6.10.140.1230">
    <property type="match status" value="1"/>
</dbReference>
<dbReference type="OrthoDB" id="2329734at2759"/>
<proteinExistence type="inferred from homology"/>
<dbReference type="EMBL" id="CAEY01000277">
    <property type="status" value="NOT_ANNOTATED_CDS"/>
    <property type="molecule type" value="Genomic_DNA"/>
</dbReference>
<dbReference type="HOGENOM" id="CLU_069208_0_1_1"/>
<dbReference type="KEGG" id="tut:107365953"/>
<dbReference type="Proteomes" id="UP000015104">
    <property type="component" value="Unassembled WGS sequence"/>
</dbReference>
<sequence>MGLFGKEPQKTPKDQVREWRSKLRKETMALDRQIRNIQREEAKVKLSLKDAAKKGDRDSCVVLAKELVRSRKAINRINVSKAQINSVMLNMEQQLANIKIAGAIQRSTDLMKCMQNLVKVGEISATMQEMSREMMKAGIIEEMLEETIDEATGIDDDDMEEAVQSEVEKILFEVTAGAMGKAPEISTKEPTAKQSTSKVVEEKEEEDEEEITEMQKRLEALRS</sequence>